<evidence type="ECO:0000256" key="1">
    <source>
        <dbReference type="ARBA" id="ARBA00004613"/>
    </source>
</evidence>
<dbReference type="EMBL" id="CP111017">
    <property type="protein sequence ID" value="WAR06755.1"/>
    <property type="molecule type" value="Genomic_DNA"/>
</dbReference>
<keyword evidence="8" id="KW-1185">Reference proteome</keyword>
<accession>A0ABY7E9P5</accession>
<dbReference type="InterPro" id="IPR001073">
    <property type="entry name" value="C1q_dom"/>
</dbReference>
<dbReference type="SUPFAM" id="SSF49842">
    <property type="entry name" value="TNF-like"/>
    <property type="match status" value="1"/>
</dbReference>
<proteinExistence type="predicted"/>
<comment type="subcellular location">
    <subcellularLocation>
        <location evidence="1">Secreted</location>
    </subcellularLocation>
</comment>
<dbReference type="PANTHER" id="PTHR22923:SF116">
    <property type="entry name" value="C1Q DOMAIN-CONTAINING PROTEIN"/>
    <property type="match status" value="1"/>
</dbReference>
<keyword evidence="2" id="KW-0964">Secreted</keyword>
<feature type="chain" id="PRO_5046644056" evidence="5">
    <location>
        <begin position="22"/>
        <end position="318"/>
    </location>
</feature>
<gene>
    <name evidence="7" type="ORF">MAR_016713</name>
</gene>
<dbReference type="PANTHER" id="PTHR22923">
    <property type="entry name" value="CEREBELLIN-RELATED"/>
    <property type="match status" value="1"/>
</dbReference>
<reference evidence="7" key="1">
    <citation type="submission" date="2022-11" db="EMBL/GenBank/DDBJ databases">
        <title>Centuries of genome instability and evolution in soft-shell clam transmissible cancer (bioRxiv).</title>
        <authorList>
            <person name="Hart S.F.M."/>
            <person name="Yonemitsu M.A."/>
            <person name="Giersch R.M."/>
            <person name="Beal B.F."/>
            <person name="Arriagada G."/>
            <person name="Davis B.W."/>
            <person name="Ostrander E.A."/>
            <person name="Goff S.P."/>
            <person name="Metzger M.J."/>
        </authorList>
    </citation>
    <scope>NUCLEOTIDE SEQUENCE</scope>
    <source>
        <strain evidence="7">MELC-2E11</strain>
        <tissue evidence="7">Siphon/mantle</tissue>
    </source>
</reference>
<evidence type="ECO:0000259" key="6">
    <source>
        <dbReference type="PROSITE" id="PS50871"/>
    </source>
</evidence>
<evidence type="ECO:0000313" key="8">
    <source>
        <dbReference type="Proteomes" id="UP001164746"/>
    </source>
</evidence>
<feature type="domain" description="C1q" evidence="6">
    <location>
        <begin position="110"/>
        <end position="246"/>
    </location>
</feature>
<sequence length="318" mass="35519">MTFTILVLFVNVFVFANQVEAKKELLSGLESSDLREILEDIFNRLDEKDRELVEYGRVNALQQQRIQELENQLNSINKDCDLKPATKQVLKPPMKQLKPDGVERKSRQNELEHPVAFYATLTNHTFHIGTGQPIIFDRVVTNVGQAYNHVLGAFIAPVSGVYVFSVTLFAMPGHTTAYNVMKNDVFISRMYLKAPSGNYETAAQTFILQLDKGDDVNVQNVSPDEAIHGYNYSTFSGFLLQQTFGNPAAVIAIQIELYHQKAFFATLSNHMYYFGSGQPIGLGRVVTNVGQIYTHILEAVLTPVAGSDVCSVFDLSVL</sequence>
<protein>
    <submittedName>
        <fullName evidence="7">CAPR2-like protein</fullName>
    </submittedName>
</protein>
<dbReference type="SMART" id="SM00110">
    <property type="entry name" value="C1Q"/>
    <property type="match status" value="1"/>
</dbReference>
<dbReference type="PRINTS" id="PR00007">
    <property type="entry name" value="COMPLEMNTC1Q"/>
</dbReference>
<dbReference type="Pfam" id="PF00386">
    <property type="entry name" value="C1q"/>
    <property type="match status" value="1"/>
</dbReference>
<evidence type="ECO:0000256" key="3">
    <source>
        <dbReference type="ARBA" id="ARBA00022729"/>
    </source>
</evidence>
<dbReference type="Gene3D" id="2.60.120.40">
    <property type="match status" value="1"/>
</dbReference>
<feature type="coiled-coil region" evidence="4">
    <location>
        <begin position="52"/>
        <end position="79"/>
    </location>
</feature>
<evidence type="ECO:0000256" key="4">
    <source>
        <dbReference type="SAM" id="Coils"/>
    </source>
</evidence>
<dbReference type="InterPro" id="IPR008983">
    <property type="entry name" value="Tumour_necrosis_fac-like_dom"/>
</dbReference>
<evidence type="ECO:0000256" key="2">
    <source>
        <dbReference type="ARBA" id="ARBA00022525"/>
    </source>
</evidence>
<organism evidence="7 8">
    <name type="scientific">Mya arenaria</name>
    <name type="common">Soft-shell clam</name>
    <dbReference type="NCBI Taxonomy" id="6604"/>
    <lineage>
        <taxon>Eukaryota</taxon>
        <taxon>Metazoa</taxon>
        <taxon>Spiralia</taxon>
        <taxon>Lophotrochozoa</taxon>
        <taxon>Mollusca</taxon>
        <taxon>Bivalvia</taxon>
        <taxon>Autobranchia</taxon>
        <taxon>Heteroconchia</taxon>
        <taxon>Euheterodonta</taxon>
        <taxon>Imparidentia</taxon>
        <taxon>Neoheterodontei</taxon>
        <taxon>Myida</taxon>
        <taxon>Myoidea</taxon>
        <taxon>Myidae</taxon>
        <taxon>Mya</taxon>
    </lineage>
</organism>
<dbReference type="InterPro" id="IPR050822">
    <property type="entry name" value="Cerebellin_Synaptic_Org"/>
</dbReference>
<evidence type="ECO:0000313" key="7">
    <source>
        <dbReference type="EMBL" id="WAR06755.1"/>
    </source>
</evidence>
<dbReference type="PROSITE" id="PS50871">
    <property type="entry name" value="C1Q"/>
    <property type="match status" value="1"/>
</dbReference>
<keyword evidence="4" id="KW-0175">Coiled coil</keyword>
<feature type="signal peptide" evidence="5">
    <location>
        <begin position="1"/>
        <end position="21"/>
    </location>
</feature>
<evidence type="ECO:0000256" key="5">
    <source>
        <dbReference type="SAM" id="SignalP"/>
    </source>
</evidence>
<dbReference type="Proteomes" id="UP001164746">
    <property type="component" value="Chromosome 6"/>
</dbReference>
<name>A0ABY7E9P5_MYAAR</name>
<keyword evidence="3 5" id="KW-0732">Signal</keyword>